<feature type="non-terminal residue" evidence="2">
    <location>
        <position position="1"/>
    </location>
</feature>
<protein>
    <submittedName>
        <fullName evidence="2">Uncharacterized protein</fullName>
    </submittedName>
</protein>
<evidence type="ECO:0000256" key="1">
    <source>
        <dbReference type="SAM" id="MobiDB-lite"/>
    </source>
</evidence>
<feature type="region of interest" description="Disordered" evidence="1">
    <location>
        <begin position="220"/>
        <end position="327"/>
    </location>
</feature>
<name>A0A8J4QJH7_9ROSI</name>
<gene>
    <name evidence="2" type="ORF">CMV_026819</name>
</gene>
<keyword evidence="3" id="KW-1185">Reference proteome</keyword>
<organism evidence="2 3">
    <name type="scientific">Castanea mollissima</name>
    <name type="common">Chinese chestnut</name>
    <dbReference type="NCBI Taxonomy" id="60419"/>
    <lineage>
        <taxon>Eukaryota</taxon>
        <taxon>Viridiplantae</taxon>
        <taxon>Streptophyta</taxon>
        <taxon>Embryophyta</taxon>
        <taxon>Tracheophyta</taxon>
        <taxon>Spermatophyta</taxon>
        <taxon>Magnoliopsida</taxon>
        <taxon>eudicotyledons</taxon>
        <taxon>Gunneridae</taxon>
        <taxon>Pentapetalae</taxon>
        <taxon>rosids</taxon>
        <taxon>fabids</taxon>
        <taxon>Fagales</taxon>
        <taxon>Fagaceae</taxon>
        <taxon>Castanea</taxon>
    </lineage>
</organism>
<feature type="compositionally biased region" description="Polar residues" evidence="1">
    <location>
        <begin position="288"/>
        <end position="309"/>
    </location>
</feature>
<dbReference type="Proteomes" id="UP000737018">
    <property type="component" value="Unassembled WGS sequence"/>
</dbReference>
<evidence type="ECO:0000313" key="2">
    <source>
        <dbReference type="EMBL" id="KAF3946984.1"/>
    </source>
</evidence>
<dbReference type="EMBL" id="JRKL02008324">
    <property type="protein sequence ID" value="KAF3946984.1"/>
    <property type="molecule type" value="Genomic_DNA"/>
</dbReference>
<dbReference type="AlphaFoldDB" id="A0A8J4QJH7"/>
<evidence type="ECO:0000313" key="3">
    <source>
        <dbReference type="Proteomes" id="UP000737018"/>
    </source>
</evidence>
<sequence>MGLDGDNSRRPNRYLWVDWNGSWVHLQTSCHGVERLAILVWQCLWRWWRQRLATVSLGGTDVLRILFDGVGCGFSGSRFSDGGRDVGVGFFGGSGAVEQGCCNEPLTFRQVVAAKSQDPLGAANPSHLMLDPRKSNFANLNSQTQDSRGICLGKVDSPDRKIFSAGSDDGMSLEVSFKLVRGPSGKWEICWSNVSEVVPSMGLVSNSKPNISYNHIPYPLPSHTSNPKPIPNPNPLQSCPTRGPHSKSKPKTHPSQPNSKPKPVGLTPNPNPIHSKPNLKTTFKWKPKSSQPPVFKSQTHPLAVRSSQAPLPHLSSPATTETGCAKPVGVPVSSRSLSRLEPTCTEKSFSVHDIFEAAVSESHSSDASVEVSLCSDNDVGVSMCSDNDVGVSLCSDNDLDGSLCSDNDLDG</sequence>
<proteinExistence type="predicted"/>
<accession>A0A8J4QJH7</accession>
<comment type="caution">
    <text evidence="2">The sequence shown here is derived from an EMBL/GenBank/DDBJ whole genome shotgun (WGS) entry which is preliminary data.</text>
</comment>
<reference evidence="2" key="1">
    <citation type="submission" date="2020-03" db="EMBL/GenBank/DDBJ databases">
        <title>Castanea mollissima Vanexum genome sequencing.</title>
        <authorList>
            <person name="Staton M."/>
        </authorList>
    </citation>
    <scope>NUCLEOTIDE SEQUENCE</scope>
    <source>
        <tissue evidence="2">Leaf</tissue>
    </source>
</reference>